<keyword evidence="3 4" id="KW-0040">ANK repeat</keyword>
<dbReference type="PANTHER" id="PTHR24161:SF85">
    <property type="entry name" value="PALMITOYLTRANSFERASE HIP14"/>
    <property type="match status" value="1"/>
</dbReference>
<dbReference type="InterPro" id="IPR036770">
    <property type="entry name" value="Ankyrin_rpt-contain_sf"/>
</dbReference>
<dbReference type="EMBL" id="LFMY01000004">
    <property type="protein sequence ID" value="OKL61391.1"/>
    <property type="molecule type" value="Genomic_DNA"/>
</dbReference>
<dbReference type="AlphaFoldDB" id="A0A225AIV9"/>
<dbReference type="InterPro" id="IPR002110">
    <property type="entry name" value="Ankyrin_rpt"/>
</dbReference>
<dbReference type="CDD" id="cd14686">
    <property type="entry name" value="bZIP"/>
    <property type="match status" value="1"/>
</dbReference>
<dbReference type="PROSITE" id="PS00036">
    <property type="entry name" value="BZIP_BASIC"/>
    <property type="match status" value="1"/>
</dbReference>
<dbReference type="OrthoDB" id="4454093at2759"/>
<dbReference type="Gene3D" id="1.25.40.20">
    <property type="entry name" value="Ankyrin repeat-containing domain"/>
    <property type="match status" value="2"/>
</dbReference>
<dbReference type="PROSITE" id="PS50088">
    <property type="entry name" value="ANK_REPEAT"/>
    <property type="match status" value="3"/>
</dbReference>
<feature type="region of interest" description="Disordered" evidence="5">
    <location>
        <begin position="156"/>
        <end position="176"/>
    </location>
</feature>
<feature type="repeat" description="ANK" evidence="4">
    <location>
        <begin position="313"/>
        <end position="345"/>
    </location>
</feature>
<feature type="compositionally biased region" description="Low complexity" evidence="5">
    <location>
        <begin position="255"/>
        <end position="276"/>
    </location>
</feature>
<gene>
    <name evidence="7" type="ORF">UA08_03504</name>
</gene>
<feature type="region of interest" description="Disordered" evidence="5">
    <location>
        <begin position="1"/>
        <end position="47"/>
    </location>
</feature>
<dbReference type="EC" id="2.3.1.225" evidence="1"/>
<evidence type="ECO:0000256" key="5">
    <source>
        <dbReference type="SAM" id="MobiDB-lite"/>
    </source>
</evidence>
<dbReference type="PANTHER" id="PTHR24161">
    <property type="entry name" value="ANK_REP_REGION DOMAIN-CONTAINING PROTEIN-RELATED"/>
    <property type="match status" value="1"/>
</dbReference>
<evidence type="ECO:0000256" key="4">
    <source>
        <dbReference type="PROSITE-ProRule" id="PRU00023"/>
    </source>
</evidence>
<evidence type="ECO:0000259" key="6">
    <source>
        <dbReference type="PROSITE" id="PS00036"/>
    </source>
</evidence>
<evidence type="ECO:0000313" key="8">
    <source>
        <dbReference type="Proteomes" id="UP000214365"/>
    </source>
</evidence>
<dbReference type="GO" id="GO:0003700">
    <property type="term" value="F:DNA-binding transcription factor activity"/>
    <property type="evidence" value="ECO:0007669"/>
    <property type="project" value="InterPro"/>
</dbReference>
<feature type="compositionally biased region" description="Basic residues" evidence="5">
    <location>
        <begin position="29"/>
        <end position="39"/>
    </location>
</feature>
<feature type="repeat" description="ANK" evidence="4">
    <location>
        <begin position="280"/>
        <end position="312"/>
    </location>
</feature>
<dbReference type="STRING" id="1441469.A0A225AIV9"/>
<feature type="compositionally biased region" description="Basic and acidic residues" evidence="5">
    <location>
        <begin position="12"/>
        <end position="23"/>
    </location>
</feature>
<dbReference type="RefSeq" id="XP_020121512.1">
    <property type="nucleotide sequence ID" value="XM_020265812.1"/>
</dbReference>
<accession>A0A225AIV9</accession>
<feature type="compositionally biased region" description="Low complexity" evidence="5">
    <location>
        <begin position="159"/>
        <end position="173"/>
    </location>
</feature>
<evidence type="ECO:0000313" key="7">
    <source>
        <dbReference type="EMBL" id="OKL61391.1"/>
    </source>
</evidence>
<feature type="compositionally biased region" description="Basic residues" evidence="5">
    <location>
        <begin position="244"/>
        <end position="254"/>
    </location>
</feature>
<feature type="region of interest" description="Disordered" evidence="5">
    <location>
        <begin position="215"/>
        <end position="282"/>
    </location>
</feature>
<dbReference type="InterPro" id="IPR004827">
    <property type="entry name" value="bZIP"/>
</dbReference>
<feature type="repeat" description="ANK" evidence="4">
    <location>
        <begin position="346"/>
        <end position="367"/>
    </location>
</feature>
<sequence length="398" mass="43156">MVKASTTPKAGSRTDPEAIERRRMQNRLAQRKRRMKRAQLAKEEKERQQRLQAAQAVSRLTFMNESYMSNSMMGRYHEQKFHPALQNRYFTTSTPPPFEDIFASSPYVPPTPVPPFESDPSFFVAGYPSPSLSGYAPSTPPLSLYTPSLVGGDLSNIRSSSSSSSNNSNSNSNIDIDPSLFMGQTLVGGVSSSAPGPAKSQALDAFGLVLVQPDRHRSTSLPSQFSPPRSVPSLSSPPLPPSMIHRKGSHHKTNNHNNLHTNNMNPNPSPNPSHASAHTHGKTGLHVCAEQGNTHVVQLLLGYGADMDGLDEYGRTPLHYAVRNNHTDVVKQLVERGASITITDVNGISPVHIAAEAGSEEMVQMMMPMTMTGQDMNLNLNLNLGPGLGLQTGLVTSS</sequence>
<reference evidence="7 8" key="1">
    <citation type="submission" date="2015-06" db="EMBL/GenBank/DDBJ databases">
        <title>Talaromyces atroroseus IBT 11181 draft genome.</title>
        <authorList>
            <person name="Rasmussen K.B."/>
            <person name="Rasmussen S."/>
            <person name="Petersen B."/>
            <person name="Sicheritz-Ponten T."/>
            <person name="Mortensen U.H."/>
            <person name="Thrane U."/>
        </authorList>
    </citation>
    <scope>NUCLEOTIDE SEQUENCE [LARGE SCALE GENOMIC DNA]</scope>
    <source>
        <strain evidence="7 8">IBT 11181</strain>
    </source>
</reference>
<comment type="caution">
    <text evidence="7">The sequence shown here is derived from an EMBL/GenBank/DDBJ whole genome shotgun (WGS) entry which is preliminary data.</text>
</comment>
<dbReference type="Proteomes" id="UP000214365">
    <property type="component" value="Unassembled WGS sequence"/>
</dbReference>
<protein>
    <recommendedName>
        <fullName evidence="1">protein S-acyltransferase</fullName>
        <ecNumber evidence="1">2.3.1.225</ecNumber>
    </recommendedName>
</protein>
<organism evidence="7 8">
    <name type="scientific">Talaromyces atroroseus</name>
    <dbReference type="NCBI Taxonomy" id="1441469"/>
    <lineage>
        <taxon>Eukaryota</taxon>
        <taxon>Fungi</taxon>
        <taxon>Dikarya</taxon>
        <taxon>Ascomycota</taxon>
        <taxon>Pezizomycotina</taxon>
        <taxon>Eurotiomycetes</taxon>
        <taxon>Eurotiomycetidae</taxon>
        <taxon>Eurotiales</taxon>
        <taxon>Trichocomaceae</taxon>
        <taxon>Talaromyces</taxon>
        <taxon>Talaromyces sect. Trachyspermi</taxon>
    </lineage>
</organism>
<keyword evidence="2" id="KW-0677">Repeat</keyword>
<proteinExistence type="predicted"/>
<dbReference type="SMART" id="SM00248">
    <property type="entry name" value="ANK"/>
    <property type="match status" value="3"/>
</dbReference>
<evidence type="ECO:0000256" key="2">
    <source>
        <dbReference type="ARBA" id="ARBA00022737"/>
    </source>
</evidence>
<evidence type="ECO:0000256" key="3">
    <source>
        <dbReference type="ARBA" id="ARBA00023043"/>
    </source>
</evidence>
<evidence type="ECO:0000256" key="1">
    <source>
        <dbReference type="ARBA" id="ARBA00012210"/>
    </source>
</evidence>
<dbReference type="SUPFAM" id="SSF48403">
    <property type="entry name" value="Ankyrin repeat"/>
    <property type="match status" value="1"/>
</dbReference>
<name>A0A225AIV9_TALAT</name>
<dbReference type="Pfam" id="PF12796">
    <property type="entry name" value="Ank_2"/>
    <property type="match status" value="1"/>
</dbReference>
<keyword evidence="8" id="KW-1185">Reference proteome</keyword>
<dbReference type="GO" id="GO:0019706">
    <property type="term" value="F:protein-cysteine S-palmitoyltransferase activity"/>
    <property type="evidence" value="ECO:0007669"/>
    <property type="project" value="UniProtKB-EC"/>
</dbReference>
<dbReference type="GeneID" id="31003259"/>
<feature type="domain" description="BZIP" evidence="6">
    <location>
        <begin position="21"/>
        <end position="36"/>
    </location>
</feature>
<dbReference type="PROSITE" id="PS50297">
    <property type="entry name" value="ANK_REP_REGION"/>
    <property type="match status" value="3"/>
</dbReference>